<comment type="caution">
    <text evidence="6">The sequence shown here is derived from an EMBL/GenBank/DDBJ whole genome shotgun (WGS) entry which is preliminary data.</text>
</comment>
<dbReference type="SUPFAM" id="SSF52738">
    <property type="entry name" value="Methylesterase CheB, C-terminal domain"/>
    <property type="match status" value="1"/>
</dbReference>
<keyword evidence="1 4" id="KW-0378">Hydrolase</keyword>
<organism evidence="6 7">
    <name type="scientific">Pseudochryseolinea flava</name>
    <dbReference type="NCBI Taxonomy" id="2059302"/>
    <lineage>
        <taxon>Bacteria</taxon>
        <taxon>Pseudomonadati</taxon>
        <taxon>Bacteroidota</taxon>
        <taxon>Cytophagia</taxon>
        <taxon>Cytophagales</taxon>
        <taxon>Fulvivirgaceae</taxon>
        <taxon>Pseudochryseolinea</taxon>
    </lineage>
</organism>
<dbReference type="RefSeq" id="WP_112749682.1">
    <property type="nucleotide sequence ID" value="NZ_QMFY01000021.1"/>
</dbReference>
<dbReference type="GO" id="GO:0005737">
    <property type="term" value="C:cytoplasm"/>
    <property type="evidence" value="ECO:0007669"/>
    <property type="project" value="InterPro"/>
</dbReference>
<dbReference type="GO" id="GO:0000156">
    <property type="term" value="F:phosphorelay response regulator activity"/>
    <property type="evidence" value="ECO:0007669"/>
    <property type="project" value="InterPro"/>
</dbReference>
<dbReference type="PANTHER" id="PTHR42872:SF6">
    <property type="entry name" value="PROTEIN-GLUTAMATE METHYLESTERASE_PROTEIN-GLUTAMINE GLUTAMINASE"/>
    <property type="match status" value="1"/>
</dbReference>
<dbReference type="Gene3D" id="3.40.50.180">
    <property type="entry name" value="Methylesterase CheB, C-terminal domain"/>
    <property type="match status" value="1"/>
</dbReference>
<dbReference type="EMBL" id="QMFY01000021">
    <property type="protein sequence ID" value="RAV98136.1"/>
    <property type="molecule type" value="Genomic_DNA"/>
</dbReference>
<name>A0A364XXJ8_9BACT</name>
<dbReference type="Proteomes" id="UP000251889">
    <property type="component" value="Unassembled WGS sequence"/>
</dbReference>
<protein>
    <recommendedName>
        <fullName evidence="2">protein-glutamate methylesterase</fullName>
        <ecNumber evidence="2">3.1.1.61</ecNumber>
    </recommendedName>
</protein>
<comment type="catalytic activity">
    <reaction evidence="3">
        <text>[protein]-L-glutamate 5-O-methyl ester + H2O = L-glutamyl-[protein] + methanol + H(+)</text>
        <dbReference type="Rhea" id="RHEA:23236"/>
        <dbReference type="Rhea" id="RHEA-COMP:10208"/>
        <dbReference type="Rhea" id="RHEA-COMP:10311"/>
        <dbReference type="ChEBI" id="CHEBI:15377"/>
        <dbReference type="ChEBI" id="CHEBI:15378"/>
        <dbReference type="ChEBI" id="CHEBI:17790"/>
        <dbReference type="ChEBI" id="CHEBI:29973"/>
        <dbReference type="ChEBI" id="CHEBI:82795"/>
        <dbReference type="EC" id="3.1.1.61"/>
    </reaction>
</comment>
<evidence type="ECO:0000313" key="7">
    <source>
        <dbReference type="Proteomes" id="UP000251889"/>
    </source>
</evidence>
<feature type="active site" evidence="4">
    <location>
        <position position="41"/>
    </location>
</feature>
<keyword evidence="7" id="KW-1185">Reference proteome</keyword>
<dbReference type="GO" id="GO:0006935">
    <property type="term" value="P:chemotaxis"/>
    <property type="evidence" value="ECO:0007669"/>
    <property type="project" value="UniProtKB-UniRule"/>
</dbReference>
<dbReference type="AlphaFoldDB" id="A0A364XXJ8"/>
<proteinExistence type="predicted"/>
<dbReference type="PROSITE" id="PS50122">
    <property type="entry name" value="CHEB"/>
    <property type="match status" value="1"/>
</dbReference>
<evidence type="ECO:0000256" key="1">
    <source>
        <dbReference type="ARBA" id="ARBA00022801"/>
    </source>
</evidence>
<reference evidence="6 7" key="1">
    <citation type="submission" date="2018-06" db="EMBL/GenBank/DDBJ databases">
        <title>Chryseolinea flavus sp. nov., a member of the phylum Bacteroidetes isolated from soil.</title>
        <authorList>
            <person name="Li Y."/>
            <person name="Wang J."/>
        </authorList>
    </citation>
    <scope>NUCLEOTIDE SEQUENCE [LARGE SCALE GENOMIC DNA]</scope>
    <source>
        <strain evidence="6 7">SDU1-6</strain>
    </source>
</reference>
<accession>A0A364XXJ8</accession>
<keyword evidence="4" id="KW-0145">Chemotaxis</keyword>
<dbReference type="EC" id="3.1.1.61" evidence="2"/>
<feature type="domain" description="CheB-type methylesterase" evidence="5">
    <location>
        <begin position="2"/>
        <end position="191"/>
    </location>
</feature>
<evidence type="ECO:0000256" key="4">
    <source>
        <dbReference type="PROSITE-ProRule" id="PRU00050"/>
    </source>
</evidence>
<evidence type="ECO:0000256" key="2">
    <source>
        <dbReference type="ARBA" id="ARBA00039140"/>
    </source>
</evidence>
<dbReference type="PANTHER" id="PTHR42872">
    <property type="entry name" value="PROTEIN-GLUTAMATE METHYLESTERASE/PROTEIN-GLUTAMINE GLUTAMINASE"/>
    <property type="match status" value="1"/>
</dbReference>
<evidence type="ECO:0000313" key="6">
    <source>
        <dbReference type="EMBL" id="RAV98136.1"/>
    </source>
</evidence>
<sequence length="192" mass="20449">MMLNDFFVVGIGASAGGHAALKEFFENLSRDTNAAFIIVTHLARDRVSQLPTILSKFAPMPVVRLSGKDSLQSRHIYVLPENAMATVEQGVVHLQARSSTERVNHAVDVFLRSLAKDAGNRAIGVIFSGGGNDGAQGVKCIHDQGGKVLVQAPASASFSWMPTSAIESDSPDLILSPAKLAQAFPDVMYATE</sequence>
<dbReference type="OrthoDB" id="649924at2"/>
<feature type="active site" evidence="4">
    <location>
        <position position="14"/>
    </location>
</feature>
<dbReference type="Pfam" id="PF01339">
    <property type="entry name" value="CheB_methylest"/>
    <property type="match status" value="1"/>
</dbReference>
<evidence type="ECO:0000259" key="5">
    <source>
        <dbReference type="PROSITE" id="PS50122"/>
    </source>
</evidence>
<dbReference type="InterPro" id="IPR000673">
    <property type="entry name" value="Sig_transdc_resp-reg_Me-estase"/>
</dbReference>
<evidence type="ECO:0000256" key="3">
    <source>
        <dbReference type="ARBA" id="ARBA00048267"/>
    </source>
</evidence>
<dbReference type="InterPro" id="IPR035909">
    <property type="entry name" value="CheB_C"/>
</dbReference>
<dbReference type="CDD" id="cd16434">
    <property type="entry name" value="CheB-CheR_fusion"/>
    <property type="match status" value="1"/>
</dbReference>
<feature type="active site" evidence="4">
    <location>
        <position position="133"/>
    </location>
</feature>
<dbReference type="GO" id="GO:0008984">
    <property type="term" value="F:protein-glutamate methylesterase activity"/>
    <property type="evidence" value="ECO:0007669"/>
    <property type="project" value="UniProtKB-EC"/>
</dbReference>
<gene>
    <name evidence="6" type="ORF">DQQ10_25040</name>
</gene>